<organism evidence="1 2">
    <name type="scientific">Allacma fusca</name>
    <dbReference type="NCBI Taxonomy" id="39272"/>
    <lineage>
        <taxon>Eukaryota</taxon>
        <taxon>Metazoa</taxon>
        <taxon>Ecdysozoa</taxon>
        <taxon>Arthropoda</taxon>
        <taxon>Hexapoda</taxon>
        <taxon>Collembola</taxon>
        <taxon>Symphypleona</taxon>
        <taxon>Sminthuridae</taxon>
        <taxon>Allacma</taxon>
    </lineage>
</organism>
<name>A0A8J2JIH3_9HEXA</name>
<sequence>MDPLHVYLYVVWEKGWVPNGNWDFTGMSFRDRLLSGHQKSRAAPYTMSRNFKSWRSDGKTQIVSTEKLYRLRFHKNLRLYQ</sequence>
<evidence type="ECO:0000313" key="1">
    <source>
        <dbReference type="EMBL" id="CAG7720401.1"/>
    </source>
</evidence>
<dbReference type="AlphaFoldDB" id="A0A8J2JIH3"/>
<dbReference type="EMBL" id="CAJVCH010070332">
    <property type="protein sequence ID" value="CAG7720401.1"/>
    <property type="molecule type" value="Genomic_DNA"/>
</dbReference>
<keyword evidence="2" id="KW-1185">Reference proteome</keyword>
<comment type="caution">
    <text evidence="1">The sequence shown here is derived from an EMBL/GenBank/DDBJ whole genome shotgun (WGS) entry which is preliminary data.</text>
</comment>
<proteinExistence type="predicted"/>
<evidence type="ECO:0000313" key="2">
    <source>
        <dbReference type="Proteomes" id="UP000708208"/>
    </source>
</evidence>
<gene>
    <name evidence="1" type="ORF">AFUS01_LOCUS9679</name>
</gene>
<reference evidence="1" key="1">
    <citation type="submission" date="2021-06" db="EMBL/GenBank/DDBJ databases">
        <authorList>
            <person name="Hodson N. C."/>
            <person name="Mongue J. A."/>
            <person name="Jaron S. K."/>
        </authorList>
    </citation>
    <scope>NUCLEOTIDE SEQUENCE</scope>
</reference>
<protein>
    <submittedName>
        <fullName evidence="1">Uncharacterized protein</fullName>
    </submittedName>
</protein>
<accession>A0A8J2JIH3</accession>
<dbReference type="Proteomes" id="UP000708208">
    <property type="component" value="Unassembled WGS sequence"/>
</dbReference>